<sequence>MTKNFNSIHEETELIFVYGSLKRGFHNEGLLYNAKSLGKAKTVKKYPLVITKNPLYPYLVKEEGKGYEIIGELYRVKKNELEKLDQFEGKEFKREKIKINRNFLKRKTHNSSKIQIDELDVNVYYYNGKLDYTNDDISWAWNKKY</sequence>
<comment type="similarity">
    <text evidence="1 3">Belongs to the gamma-glutamylcyclotransferase family.</text>
</comment>
<accession>A0A4Q0ZH57</accession>
<evidence type="ECO:0000256" key="1">
    <source>
        <dbReference type="ARBA" id="ARBA00008861"/>
    </source>
</evidence>
<dbReference type="Pfam" id="PF06094">
    <property type="entry name" value="GGACT"/>
    <property type="match status" value="1"/>
</dbReference>
<dbReference type="EMBL" id="PDJZ01000001">
    <property type="protein sequence ID" value="RXJ85907.1"/>
    <property type="molecule type" value="Genomic_DNA"/>
</dbReference>
<dbReference type="PANTHER" id="PTHR12510">
    <property type="entry name" value="TROPONIN C-AKIN-1 PROTEIN"/>
    <property type="match status" value="1"/>
</dbReference>
<gene>
    <name evidence="5" type="ORF">CRU90_01200</name>
</gene>
<dbReference type="GO" id="GO:0005829">
    <property type="term" value="C:cytosol"/>
    <property type="evidence" value="ECO:0007669"/>
    <property type="project" value="TreeGrafter"/>
</dbReference>
<evidence type="ECO:0000313" key="6">
    <source>
        <dbReference type="Proteomes" id="UP000290870"/>
    </source>
</evidence>
<dbReference type="PANTHER" id="PTHR12510:SF4">
    <property type="entry name" value="GAMMA-GLUTAMYLAMINECYCLOTRANSFERASE"/>
    <property type="match status" value="1"/>
</dbReference>
<dbReference type="RefSeq" id="WP_128985440.1">
    <property type="nucleotide sequence ID" value="NZ_PDJZ01000001.1"/>
</dbReference>
<dbReference type="GO" id="GO:0061929">
    <property type="term" value="F:gamma-glutamylaminecyclotransferase activity"/>
    <property type="evidence" value="ECO:0007669"/>
    <property type="project" value="InterPro"/>
</dbReference>
<name>A0A4Q0ZH57_9BACT</name>
<dbReference type="InterPro" id="IPR009288">
    <property type="entry name" value="AIG2-like_dom"/>
</dbReference>
<dbReference type="Proteomes" id="UP000290870">
    <property type="component" value="Unassembled WGS sequence"/>
</dbReference>
<organism evidence="5 6">
    <name type="scientific">Arcobacter cloacae</name>
    <dbReference type="NCBI Taxonomy" id="1054034"/>
    <lineage>
        <taxon>Bacteria</taxon>
        <taxon>Pseudomonadati</taxon>
        <taxon>Campylobacterota</taxon>
        <taxon>Epsilonproteobacteria</taxon>
        <taxon>Campylobacterales</taxon>
        <taxon>Arcobacteraceae</taxon>
        <taxon>Arcobacter</taxon>
    </lineage>
</organism>
<dbReference type="InterPro" id="IPR036568">
    <property type="entry name" value="GGCT-like_sf"/>
</dbReference>
<dbReference type="AlphaFoldDB" id="A0A4Q0ZH57"/>
<evidence type="ECO:0000259" key="4">
    <source>
        <dbReference type="Pfam" id="PF06094"/>
    </source>
</evidence>
<dbReference type="CDD" id="cd06661">
    <property type="entry name" value="GGCT_like"/>
    <property type="match status" value="1"/>
</dbReference>
<comment type="caution">
    <text evidence="5">The sequence shown here is derived from an EMBL/GenBank/DDBJ whole genome shotgun (WGS) entry which is preliminary data.</text>
</comment>
<feature type="active site" description="Proton acceptor" evidence="2">
    <location>
        <position position="88"/>
    </location>
</feature>
<dbReference type="InterPro" id="IPR013024">
    <property type="entry name" value="GGCT-like"/>
</dbReference>
<dbReference type="OrthoDB" id="8538589at2"/>
<feature type="domain" description="Gamma-glutamylcyclotransferase AIG2-like" evidence="4">
    <location>
        <begin position="15"/>
        <end position="128"/>
    </location>
</feature>
<proteinExistence type="inferred from homology"/>
<dbReference type="InterPro" id="IPR039126">
    <property type="entry name" value="GGACT"/>
</dbReference>
<dbReference type="Gene3D" id="3.10.490.10">
    <property type="entry name" value="Gamma-glutamyl cyclotransferase-like"/>
    <property type="match status" value="1"/>
</dbReference>
<protein>
    <recommendedName>
        <fullName evidence="3">Gamma-glutamylcyclotransferase family protein</fullName>
    </recommendedName>
</protein>
<evidence type="ECO:0000256" key="3">
    <source>
        <dbReference type="RuleBase" id="RU367036"/>
    </source>
</evidence>
<reference evidence="5 6" key="1">
    <citation type="submission" date="2017-10" db="EMBL/GenBank/DDBJ databases">
        <title>Genomics of the genus Arcobacter.</title>
        <authorList>
            <person name="Perez-Cataluna A."/>
            <person name="Figueras M.J."/>
        </authorList>
    </citation>
    <scope>NUCLEOTIDE SEQUENCE [LARGE SCALE GENOMIC DNA]</scope>
    <source>
        <strain evidence="5 6">F26</strain>
    </source>
</reference>
<evidence type="ECO:0000313" key="5">
    <source>
        <dbReference type="EMBL" id="RXJ85907.1"/>
    </source>
</evidence>
<evidence type="ECO:0000256" key="2">
    <source>
        <dbReference type="PIRSR" id="PIRSR639126-1"/>
    </source>
</evidence>
<dbReference type="SUPFAM" id="SSF110857">
    <property type="entry name" value="Gamma-glutamyl cyclotransferase-like"/>
    <property type="match status" value="1"/>
</dbReference>